<name>A0ABY8SW72_9BURK</name>
<dbReference type="Proteomes" id="UP001240697">
    <property type="component" value="Chromosome"/>
</dbReference>
<evidence type="ECO:0000313" key="3">
    <source>
        <dbReference type="Proteomes" id="UP001240697"/>
    </source>
</evidence>
<keyword evidence="3" id="KW-1185">Reference proteome</keyword>
<dbReference type="Pfam" id="PF18944">
    <property type="entry name" value="DUF5691"/>
    <property type="match status" value="1"/>
</dbReference>
<gene>
    <name evidence="2" type="ORF">QMY55_09310</name>
</gene>
<protein>
    <submittedName>
        <fullName evidence="2">DUF5691 domain-containing protein</fullName>
    </submittedName>
</protein>
<sequence length="588" mass="64859">MSQANLWAALQQSALVGSDRLAVPAILGTPDVSTPATVQTVQMALQQPVAPTGKVTGKVTAKVSTAAQVLRASAVAAVLERAGWVPGSQVQLSTALTAAARATAELRAAPADERLIALVEAVIADGPQDLLALSFAELDKAGLRLPHGLLVAALNQGRQSTELREWLLPVLGERGRWLAAQNPQWAYAAGVQETADPEQVWQEGSIAQRVSLLECEREGEPAKARARLEASLKELNAKERAPMVQALHKGLSMEDEPLLEKLLADRSKEVRENAAQLLSCLPVSAHSQRITAWLQAMLSQDDKGEWQIEPPIEGNKDWERDGIALQLPAYVKGERSWWLQQLVALTPVEFWQQTLDKSPEQLWEWSRRSDWKTALRQGWLRALDTQHDLRWLPLLQSMESDSRAQALLPPLLAQLSPEQREAMWMERLQRKQGQSALIDSLNNMDDSMGAVDLLSQGISQWVVDALYLATRGKQAQGNWHSWQADQAVLACARRLDASVLPRFADLWRTPVPEDDLPAASEAEPKEPVQGPNAEANAETIARLKAEQAARRARARLRPWDDERVLEQLNRIVDLRLALHAATLASPSS</sequence>
<proteinExistence type="predicted"/>
<evidence type="ECO:0000256" key="1">
    <source>
        <dbReference type="SAM" id="MobiDB-lite"/>
    </source>
</evidence>
<accession>A0ABY8SW72</accession>
<reference evidence="2 3" key="1">
    <citation type="submission" date="2023-05" db="EMBL/GenBank/DDBJ databases">
        <authorList>
            <person name="Yin Y."/>
            <person name="Lu Z."/>
        </authorList>
    </citation>
    <scope>NUCLEOTIDE SEQUENCE [LARGE SCALE GENOMIC DNA]</scope>
    <source>
        <strain evidence="2 3">ZM22</strain>
    </source>
</reference>
<dbReference type="InterPro" id="IPR043746">
    <property type="entry name" value="DUF5691"/>
</dbReference>
<dbReference type="EMBL" id="CP125947">
    <property type="protein sequence ID" value="WHS67289.1"/>
    <property type="molecule type" value="Genomic_DNA"/>
</dbReference>
<dbReference type="RefSeq" id="WP_283488326.1">
    <property type="nucleotide sequence ID" value="NZ_CP125947.1"/>
</dbReference>
<evidence type="ECO:0000313" key="2">
    <source>
        <dbReference type="EMBL" id="WHS67289.1"/>
    </source>
</evidence>
<feature type="region of interest" description="Disordered" evidence="1">
    <location>
        <begin position="514"/>
        <end position="535"/>
    </location>
</feature>
<organism evidence="2 3">
    <name type="scientific">Comamonas resistens</name>
    <dbReference type="NCBI Taxonomy" id="3046670"/>
    <lineage>
        <taxon>Bacteria</taxon>
        <taxon>Pseudomonadati</taxon>
        <taxon>Pseudomonadota</taxon>
        <taxon>Betaproteobacteria</taxon>
        <taxon>Burkholderiales</taxon>
        <taxon>Comamonadaceae</taxon>
        <taxon>Comamonas</taxon>
    </lineage>
</organism>